<keyword evidence="5 7" id="KW-0472">Membrane</keyword>
<reference evidence="9 10" key="1">
    <citation type="submission" date="2020-06" db="EMBL/GenBank/DDBJ databases">
        <title>Genome mining for natural products.</title>
        <authorList>
            <person name="Zhang B."/>
            <person name="Shi J."/>
            <person name="Ge H."/>
        </authorList>
    </citation>
    <scope>NUCLEOTIDE SEQUENCE [LARGE SCALE GENOMIC DNA]</scope>
    <source>
        <strain evidence="9 10">NA00687</strain>
    </source>
</reference>
<keyword evidence="4 7" id="KW-1133">Transmembrane helix</keyword>
<feature type="transmembrane region" description="Helical" evidence="7">
    <location>
        <begin position="435"/>
        <end position="456"/>
    </location>
</feature>
<keyword evidence="2" id="KW-1003">Cell membrane</keyword>
<evidence type="ECO:0000256" key="2">
    <source>
        <dbReference type="ARBA" id="ARBA00022475"/>
    </source>
</evidence>
<evidence type="ECO:0000313" key="9">
    <source>
        <dbReference type="EMBL" id="QKW52321.1"/>
    </source>
</evidence>
<evidence type="ECO:0000256" key="7">
    <source>
        <dbReference type="SAM" id="Phobius"/>
    </source>
</evidence>
<dbReference type="PANTHER" id="PTHR23513:SF6">
    <property type="entry name" value="MAJOR FACILITATOR SUPERFAMILY ASSOCIATED DOMAIN-CONTAINING PROTEIN"/>
    <property type="match status" value="1"/>
</dbReference>
<accession>A0A7H8NCY1</accession>
<dbReference type="PROSITE" id="PS50850">
    <property type="entry name" value="MFS"/>
    <property type="match status" value="1"/>
</dbReference>
<feature type="transmembrane region" description="Helical" evidence="7">
    <location>
        <begin position="409"/>
        <end position="429"/>
    </location>
</feature>
<feature type="transmembrane region" description="Helical" evidence="7">
    <location>
        <begin position="190"/>
        <end position="217"/>
    </location>
</feature>
<dbReference type="SUPFAM" id="SSF103473">
    <property type="entry name" value="MFS general substrate transporter"/>
    <property type="match status" value="1"/>
</dbReference>
<gene>
    <name evidence="9" type="ORF">HUT08_25415</name>
</gene>
<feature type="compositionally biased region" description="Low complexity" evidence="6">
    <location>
        <begin position="12"/>
        <end position="32"/>
    </location>
</feature>
<dbReference type="InterPro" id="IPR020846">
    <property type="entry name" value="MFS_dom"/>
</dbReference>
<dbReference type="AlphaFoldDB" id="A0A7H8NCY1"/>
<feature type="transmembrane region" description="Helical" evidence="7">
    <location>
        <begin position="318"/>
        <end position="340"/>
    </location>
</feature>
<evidence type="ECO:0000256" key="1">
    <source>
        <dbReference type="ARBA" id="ARBA00004651"/>
    </source>
</evidence>
<feature type="transmembrane region" description="Helical" evidence="7">
    <location>
        <begin position="370"/>
        <end position="388"/>
    </location>
</feature>
<keyword evidence="3 7" id="KW-0812">Transmembrane</keyword>
<organism evidence="9 10">
    <name type="scientific">Streptomyces buecherae</name>
    <dbReference type="NCBI Taxonomy" id="2763006"/>
    <lineage>
        <taxon>Bacteria</taxon>
        <taxon>Bacillati</taxon>
        <taxon>Actinomycetota</taxon>
        <taxon>Actinomycetes</taxon>
        <taxon>Kitasatosporales</taxon>
        <taxon>Streptomycetaceae</taxon>
        <taxon>Streptomyces</taxon>
    </lineage>
</organism>
<dbReference type="PANTHER" id="PTHR23513">
    <property type="entry name" value="INTEGRAL MEMBRANE EFFLUX PROTEIN-RELATED"/>
    <property type="match status" value="1"/>
</dbReference>
<dbReference type="InterPro" id="IPR036259">
    <property type="entry name" value="MFS_trans_sf"/>
</dbReference>
<evidence type="ECO:0000256" key="4">
    <source>
        <dbReference type="ARBA" id="ARBA00022989"/>
    </source>
</evidence>
<proteinExistence type="predicted"/>
<protein>
    <submittedName>
        <fullName evidence="9">MFS transporter</fullName>
    </submittedName>
</protein>
<evidence type="ECO:0000256" key="6">
    <source>
        <dbReference type="SAM" id="MobiDB-lite"/>
    </source>
</evidence>
<evidence type="ECO:0000256" key="5">
    <source>
        <dbReference type="ARBA" id="ARBA00023136"/>
    </source>
</evidence>
<dbReference type="InterPro" id="IPR011701">
    <property type="entry name" value="MFS"/>
</dbReference>
<dbReference type="GO" id="GO:0005886">
    <property type="term" value="C:plasma membrane"/>
    <property type="evidence" value="ECO:0007669"/>
    <property type="project" value="UniProtKB-SubCell"/>
</dbReference>
<keyword evidence="10" id="KW-1185">Reference proteome</keyword>
<evidence type="ECO:0000313" key="10">
    <source>
        <dbReference type="Proteomes" id="UP000509303"/>
    </source>
</evidence>
<feature type="transmembrane region" description="Helical" evidence="7">
    <location>
        <begin position="117"/>
        <end position="141"/>
    </location>
</feature>
<dbReference type="Proteomes" id="UP000509303">
    <property type="component" value="Chromosome"/>
</dbReference>
<feature type="transmembrane region" description="Helical" evidence="7">
    <location>
        <begin position="284"/>
        <end position="306"/>
    </location>
</feature>
<dbReference type="Pfam" id="PF07690">
    <property type="entry name" value="MFS_1"/>
    <property type="match status" value="1"/>
</dbReference>
<sequence>MSADAATVSGDAATASASETAAGPGAAEAAEAARPRSRNTAVLLVFTAITNLADGVTKIALPLMAAHLTTSPARISLVSLTLTAPWLLVALHVGVLVDRADRRRLLWLADGMRMLAVGGLLLALAAGGITLWGLALAGLVLGVAEVIALTSAAALIPAVVPRPARERANALITGTETVANEFCGPFVGGLLVAAGTGVALGATWVTYLAASLVLLLLTGRFRAAQDAPGAAAHAGASTAGAPTAIVPTAEPLDGDARPTAPAAAVHAQIAEGLRHLWGQRLLRTMALILTVLCASWGAWLALMPLVATRTMGLSADEYGIVLSALGVGGLTGAVAATWVNRLLGRRWAMFADLLGTLAMMAVPALTTRLWAVALSAFVGGMGGTLWTVNARLIAQNLVPEAMMGRYSGVARLLSWGALPVGAGLMGVLAEWCGVRWAFLVFAATVAATVPVFLRVVTPDALRAAE</sequence>
<feature type="region of interest" description="Disordered" evidence="6">
    <location>
        <begin position="1"/>
        <end position="33"/>
    </location>
</feature>
<name>A0A7H8NCY1_9ACTN</name>
<feature type="transmembrane region" description="Helical" evidence="7">
    <location>
        <begin position="41"/>
        <end position="61"/>
    </location>
</feature>
<dbReference type="GO" id="GO:0022857">
    <property type="term" value="F:transmembrane transporter activity"/>
    <property type="evidence" value="ECO:0007669"/>
    <property type="project" value="InterPro"/>
</dbReference>
<dbReference type="CDD" id="cd06173">
    <property type="entry name" value="MFS_MefA_like"/>
    <property type="match status" value="1"/>
</dbReference>
<evidence type="ECO:0000259" key="8">
    <source>
        <dbReference type="PROSITE" id="PS50850"/>
    </source>
</evidence>
<evidence type="ECO:0000256" key="3">
    <source>
        <dbReference type="ARBA" id="ARBA00022692"/>
    </source>
</evidence>
<comment type="subcellular location">
    <subcellularLocation>
        <location evidence="1">Cell membrane</location>
        <topology evidence="1">Multi-pass membrane protein</topology>
    </subcellularLocation>
</comment>
<dbReference type="EMBL" id="CP054929">
    <property type="protein sequence ID" value="QKW52321.1"/>
    <property type="molecule type" value="Genomic_DNA"/>
</dbReference>
<dbReference type="RefSeq" id="WP_176164025.1">
    <property type="nucleotide sequence ID" value="NZ_CP054929.1"/>
</dbReference>
<dbReference type="Gene3D" id="1.20.1250.20">
    <property type="entry name" value="MFS general substrate transporter like domains"/>
    <property type="match status" value="1"/>
</dbReference>
<feature type="transmembrane region" description="Helical" evidence="7">
    <location>
        <begin position="347"/>
        <end position="364"/>
    </location>
</feature>
<feature type="domain" description="Major facilitator superfamily (MFS) profile" evidence="8">
    <location>
        <begin position="39"/>
        <end position="460"/>
    </location>
</feature>
<feature type="transmembrane region" description="Helical" evidence="7">
    <location>
        <begin position="73"/>
        <end position="97"/>
    </location>
</feature>